<dbReference type="Pfam" id="PF01136">
    <property type="entry name" value="Peptidase_U32"/>
    <property type="match status" value="2"/>
</dbReference>
<proteinExistence type="predicted"/>
<reference evidence="3" key="1">
    <citation type="journal article" date="2019" name="Int. J. Syst. Evol. Microbiol.">
        <title>The Global Catalogue of Microorganisms (GCM) 10K type strain sequencing project: providing services to taxonomists for standard genome sequencing and annotation.</title>
        <authorList>
            <consortium name="The Broad Institute Genomics Platform"/>
            <consortium name="The Broad Institute Genome Sequencing Center for Infectious Disease"/>
            <person name="Wu L."/>
            <person name="Ma J."/>
        </authorList>
    </citation>
    <scope>NUCLEOTIDE SEQUENCE [LARGE SCALE GENOMIC DNA]</scope>
    <source>
        <strain evidence="3">CGMCC 4.7106</strain>
    </source>
</reference>
<dbReference type="Proteomes" id="UP001597375">
    <property type="component" value="Unassembled WGS sequence"/>
</dbReference>
<evidence type="ECO:0000313" key="3">
    <source>
        <dbReference type="Proteomes" id="UP001597375"/>
    </source>
</evidence>
<evidence type="ECO:0000259" key="1">
    <source>
        <dbReference type="Pfam" id="PF12392"/>
    </source>
</evidence>
<dbReference type="InterPro" id="IPR020988">
    <property type="entry name" value="Pept_U32_collagenase"/>
</dbReference>
<gene>
    <name evidence="2" type="ORF">ACFSSA_15355</name>
</gene>
<dbReference type="InterPro" id="IPR051454">
    <property type="entry name" value="RNA/ubiquinone_mod_enzymes"/>
</dbReference>
<evidence type="ECO:0000313" key="2">
    <source>
        <dbReference type="EMBL" id="MFD2258057.1"/>
    </source>
</evidence>
<comment type="caution">
    <text evidence="2">The sequence shown here is derived from an EMBL/GenBank/DDBJ whole genome shotgun (WGS) entry which is preliminary data.</text>
</comment>
<dbReference type="EMBL" id="JBHUIT010000034">
    <property type="protein sequence ID" value="MFD2258057.1"/>
    <property type="molecule type" value="Genomic_DNA"/>
</dbReference>
<dbReference type="PANTHER" id="PTHR30217">
    <property type="entry name" value="PEPTIDASE U32 FAMILY"/>
    <property type="match status" value="1"/>
</dbReference>
<organism evidence="2 3">
    <name type="scientific">Luteolibacter algae</name>
    <dbReference type="NCBI Taxonomy" id="454151"/>
    <lineage>
        <taxon>Bacteria</taxon>
        <taxon>Pseudomonadati</taxon>
        <taxon>Verrucomicrobiota</taxon>
        <taxon>Verrucomicrobiia</taxon>
        <taxon>Verrucomicrobiales</taxon>
        <taxon>Verrucomicrobiaceae</taxon>
        <taxon>Luteolibacter</taxon>
    </lineage>
</organism>
<dbReference type="InterPro" id="IPR001539">
    <property type="entry name" value="Peptidase_U32"/>
</dbReference>
<protein>
    <submittedName>
        <fullName evidence="2">DUF3656 domain-containing protein</fullName>
    </submittedName>
</protein>
<dbReference type="RefSeq" id="WP_386821500.1">
    <property type="nucleotide sequence ID" value="NZ_JBHUIT010000034.1"/>
</dbReference>
<keyword evidence="3" id="KW-1185">Reference proteome</keyword>
<name>A0ABW5DAW3_9BACT</name>
<sequence>MSLPFDNEPELLSPAGNWDCARAAVAAGANAIFFGLPKFNARLRADNFSEEDLPELMEYLHKHGVKGFIAMNTLIFTEEIEAAEQQLRLIAAAGGDALIIQDLGLAKMARAIAPDVELHASTQMTITSPEGLSFLETIFPMERAVLSRELSLGEIERFASVDVKTPLEVFVHGALCVAYSGQCLTSESLGQRSANRGECAQACRMPYELVVDGETKDMGEHRYLLSPQDLAAVDLIPGLIKAGVKSFKIEGRLKTPEYVAAVTRVYRKAIDAAMAQTTGTEALPPVTATDKYELEMTFSRGLTTGWLAGTNHPYLTHGKFGKKRGPFLGTIIEAQNGWIRLDVPPSRQTPPLKAGDGVVFDAGENRDLEQGAAIWKIENDRIIFHRNFSGINFDRIRPGVTLYKTSDPALESSIRKFWQTAKPAIKKTPLDLTVTGCPGQPLSVSTNGVECKTAVDLSEAQNRPLATETLIAQLSRLGDTPYALNSLDNRLVGDCHLAISALNQVRRDLVAALEAKKPTVKVRQTNATAKDFLPALTETERTVSTPALSVLTRSLPQLEAALESGVGQIYCDFEDPRRYKDAIAMRDSSGAESAIILATPRIIKTGETGYLKLIERAGPDGLLLRNLAALHHYRDRTDLIKIGDFSLNAANPLTAKILKESANLDRLTISYDLNITQVLQLIAKTPANWLELTLHQHMPMFHMEHCVFCTFLSSGTTYKDCGRPCEKHAVHLRDRVGQLHRLQADVGCRNTLFNGRAQTGARFFHQLLSSGLKNYRIELLDEDREDAISTIQAYQDLLAGRITADQLLDEIHATEKLGVTEGTLV</sequence>
<feature type="domain" description="Peptidase U32 collagenase" evidence="1">
    <location>
        <begin position="402"/>
        <end position="516"/>
    </location>
</feature>
<accession>A0ABW5DAW3</accession>
<dbReference type="PANTHER" id="PTHR30217:SF10">
    <property type="entry name" value="23S RRNA 5-HYDROXYCYTIDINE C2501 SYNTHASE"/>
    <property type="match status" value="1"/>
</dbReference>
<dbReference type="Pfam" id="PF12392">
    <property type="entry name" value="DUF3656"/>
    <property type="match status" value="1"/>
</dbReference>